<evidence type="ECO:0000256" key="4">
    <source>
        <dbReference type="ARBA" id="ARBA00022692"/>
    </source>
</evidence>
<dbReference type="Proteomes" id="UP000630594">
    <property type="component" value="Unassembled WGS sequence"/>
</dbReference>
<dbReference type="EMBL" id="BMCK01000004">
    <property type="protein sequence ID" value="GGD25548.1"/>
    <property type="molecule type" value="Genomic_DNA"/>
</dbReference>
<keyword evidence="8 9" id="KW-0472">Membrane</keyword>
<dbReference type="RefSeq" id="WP_229721609.1">
    <property type="nucleotide sequence ID" value="NZ_BMCK01000004.1"/>
</dbReference>
<proteinExistence type="inferred from homology"/>
<evidence type="ECO:0000256" key="5">
    <source>
        <dbReference type="ARBA" id="ARBA00022927"/>
    </source>
</evidence>
<comment type="subcellular location">
    <subcellularLocation>
        <location evidence="1 9">Cell membrane</location>
        <topology evidence="1 9">Single-pass membrane protein</topology>
    </subcellularLocation>
</comment>
<protein>
    <recommendedName>
        <fullName evidence="9">Sec-independent protein translocase protein TatA</fullName>
    </recommendedName>
</protein>
<evidence type="ECO:0000256" key="3">
    <source>
        <dbReference type="ARBA" id="ARBA00022475"/>
    </source>
</evidence>
<comment type="function">
    <text evidence="9">Part of the twin-arginine translocation (Tat) system that transports large folded proteins containing a characteristic twin-arginine motif in their signal peptide across membranes. TatA could form the protein-conducting channel of the Tat system.</text>
</comment>
<comment type="similarity">
    <text evidence="9">Belongs to the TatA/E family.</text>
</comment>
<evidence type="ECO:0000256" key="1">
    <source>
        <dbReference type="ARBA" id="ARBA00004162"/>
    </source>
</evidence>
<dbReference type="HAMAP" id="MF_00236">
    <property type="entry name" value="TatA_E"/>
    <property type="match status" value="1"/>
</dbReference>
<evidence type="ECO:0000256" key="8">
    <source>
        <dbReference type="ARBA" id="ARBA00023136"/>
    </source>
</evidence>
<keyword evidence="5 9" id="KW-0653">Protein transport</keyword>
<keyword evidence="4 9" id="KW-0812">Transmembrane</keyword>
<dbReference type="PANTHER" id="PTHR42982:SF1">
    <property type="entry name" value="SEC-INDEPENDENT PROTEIN TRANSLOCASE PROTEIN TATA"/>
    <property type="match status" value="1"/>
</dbReference>
<sequence>MNLYVVPAVMGLGPTELIIIALVIVLLFGASKLPELARGSGRALRIFKAETKGLRDGDEKISAEQVDDDVIDVDSPRRDDNA</sequence>
<keyword evidence="3 9" id="KW-1003">Cell membrane</keyword>
<evidence type="ECO:0000256" key="9">
    <source>
        <dbReference type="HAMAP-Rule" id="MF_00236"/>
    </source>
</evidence>
<dbReference type="NCBIfam" id="TIGR01411">
    <property type="entry name" value="tatAE"/>
    <property type="match status" value="1"/>
</dbReference>
<name>A0ABQ1QG87_9ACTN</name>
<feature type="transmembrane region" description="Helical" evidence="9">
    <location>
        <begin position="6"/>
        <end position="28"/>
    </location>
</feature>
<keyword evidence="6 9" id="KW-1133">Transmembrane helix</keyword>
<evidence type="ECO:0000256" key="7">
    <source>
        <dbReference type="ARBA" id="ARBA00023010"/>
    </source>
</evidence>
<evidence type="ECO:0000256" key="2">
    <source>
        <dbReference type="ARBA" id="ARBA00022448"/>
    </source>
</evidence>
<keyword evidence="11" id="KW-1185">Reference proteome</keyword>
<gene>
    <name evidence="9" type="primary">tatA</name>
    <name evidence="10" type="ORF">GCM10007231_26120</name>
</gene>
<organism evidence="10 11">
    <name type="scientific">Nocardioides daphniae</name>
    <dbReference type="NCBI Taxonomy" id="402297"/>
    <lineage>
        <taxon>Bacteria</taxon>
        <taxon>Bacillati</taxon>
        <taxon>Actinomycetota</taxon>
        <taxon>Actinomycetes</taxon>
        <taxon>Propionibacteriales</taxon>
        <taxon>Nocardioidaceae</taxon>
        <taxon>Nocardioides</taxon>
    </lineage>
</organism>
<dbReference type="Pfam" id="PF02416">
    <property type="entry name" value="TatA_B_E"/>
    <property type="match status" value="1"/>
</dbReference>
<dbReference type="InterPro" id="IPR003369">
    <property type="entry name" value="TatA/B/E"/>
</dbReference>
<evidence type="ECO:0000313" key="11">
    <source>
        <dbReference type="Proteomes" id="UP000630594"/>
    </source>
</evidence>
<dbReference type="InterPro" id="IPR006312">
    <property type="entry name" value="TatA/E"/>
</dbReference>
<accession>A0ABQ1QG87</accession>
<keyword evidence="2 9" id="KW-0813">Transport</keyword>
<keyword evidence="7 9" id="KW-0811">Translocation</keyword>
<evidence type="ECO:0000256" key="6">
    <source>
        <dbReference type="ARBA" id="ARBA00022989"/>
    </source>
</evidence>
<dbReference type="PANTHER" id="PTHR42982">
    <property type="entry name" value="SEC-INDEPENDENT PROTEIN TRANSLOCASE PROTEIN TATA"/>
    <property type="match status" value="1"/>
</dbReference>
<comment type="caution">
    <text evidence="10">The sequence shown here is derived from an EMBL/GenBank/DDBJ whole genome shotgun (WGS) entry which is preliminary data.</text>
</comment>
<reference evidence="11" key="1">
    <citation type="journal article" date="2019" name="Int. J. Syst. Evol. Microbiol.">
        <title>The Global Catalogue of Microorganisms (GCM) 10K type strain sequencing project: providing services to taxonomists for standard genome sequencing and annotation.</title>
        <authorList>
            <consortium name="The Broad Institute Genomics Platform"/>
            <consortium name="The Broad Institute Genome Sequencing Center for Infectious Disease"/>
            <person name="Wu L."/>
            <person name="Ma J."/>
        </authorList>
    </citation>
    <scope>NUCLEOTIDE SEQUENCE [LARGE SCALE GENOMIC DNA]</scope>
    <source>
        <strain evidence="11">CCM 7403</strain>
    </source>
</reference>
<dbReference type="Gene3D" id="1.20.5.3310">
    <property type="match status" value="1"/>
</dbReference>
<evidence type="ECO:0000313" key="10">
    <source>
        <dbReference type="EMBL" id="GGD25548.1"/>
    </source>
</evidence>
<comment type="subunit">
    <text evidence="9">The Tat system comprises two distinct complexes: a TatABC complex, containing multiple copies of TatA, TatB and TatC subunits, and a separate TatA complex, containing only TatA subunits. Substrates initially bind to the TatABC complex, which probably triggers association of the separate TatA complex to form the active translocon.</text>
</comment>